<dbReference type="AlphaFoldDB" id="A0A821WXB9"/>
<evidence type="ECO:0000313" key="2">
    <source>
        <dbReference type="Proteomes" id="UP000663873"/>
    </source>
</evidence>
<accession>A0A821WXB9</accession>
<keyword evidence="2" id="KW-1185">Reference proteome</keyword>
<protein>
    <submittedName>
        <fullName evidence="1">Uncharacterized protein</fullName>
    </submittedName>
</protein>
<dbReference type="Proteomes" id="UP000663873">
    <property type="component" value="Unassembled WGS sequence"/>
</dbReference>
<feature type="non-terminal residue" evidence="1">
    <location>
        <position position="31"/>
    </location>
</feature>
<gene>
    <name evidence="1" type="ORF">UJA718_LOCUS46809</name>
</gene>
<organism evidence="1 2">
    <name type="scientific">Rotaria socialis</name>
    <dbReference type="NCBI Taxonomy" id="392032"/>
    <lineage>
        <taxon>Eukaryota</taxon>
        <taxon>Metazoa</taxon>
        <taxon>Spiralia</taxon>
        <taxon>Gnathifera</taxon>
        <taxon>Rotifera</taxon>
        <taxon>Eurotatoria</taxon>
        <taxon>Bdelloidea</taxon>
        <taxon>Philodinida</taxon>
        <taxon>Philodinidae</taxon>
        <taxon>Rotaria</taxon>
    </lineage>
</organism>
<reference evidence="1" key="1">
    <citation type="submission" date="2021-02" db="EMBL/GenBank/DDBJ databases">
        <authorList>
            <person name="Nowell W R."/>
        </authorList>
    </citation>
    <scope>NUCLEOTIDE SEQUENCE</scope>
</reference>
<dbReference type="EMBL" id="CAJOBP010085663">
    <property type="protein sequence ID" value="CAF4929664.1"/>
    <property type="molecule type" value="Genomic_DNA"/>
</dbReference>
<comment type="caution">
    <text evidence="1">The sequence shown here is derived from an EMBL/GenBank/DDBJ whole genome shotgun (WGS) entry which is preliminary data.</text>
</comment>
<sequence>MRKIEQQTGNCIRFVERINHLTWIRISVGTG</sequence>
<proteinExistence type="predicted"/>
<evidence type="ECO:0000313" key="1">
    <source>
        <dbReference type="EMBL" id="CAF4929664.1"/>
    </source>
</evidence>
<name>A0A821WXB9_9BILA</name>